<reference evidence="1" key="1">
    <citation type="submission" date="2020-10" db="EMBL/GenBank/DDBJ databases">
        <authorList>
            <person name="Castelo-Branco R."/>
            <person name="Eusebio N."/>
            <person name="Adriana R."/>
            <person name="Vieira A."/>
            <person name="Brugerolle De Fraissinette N."/>
            <person name="Rezende De Castro R."/>
            <person name="Schneider M.P."/>
            <person name="Vasconcelos V."/>
            <person name="Leao P.N."/>
        </authorList>
    </citation>
    <scope>NUCLEOTIDE SEQUENCE</scope>
    <source>
        <strain evidence="1">LEGE 11479</strain>
    </source>
</reference>
<name>A0A928ZTZ3_LEPEC</name>
<proteinExistence type="predicted"/>
<gene>
    <name evidence="1" type="ORF">IQ260_12175</name>
</gene>
<keyword evidence="2" id="KW-1185">Reference proteome</keyword>
<protein>
    <submittedName>
        <fullName evidence="1">Uncharacterized protein</fullName>
    </submittedName>
</protein>
<dbReference type="AlphaFoldDB" id="A0A928ZTZ3"/>
<evidence type="ECO:0000313" key="1">
    <source>
        <dbReference type="EMBL" id="MBE9067413.1"/>
    </source>
</evidence>
<sequence length="354" mass="41018">MKFPHFHFHLPHIFHPHQAKAMPETTMFHHKPEPLPPWKGGFAESNDAFLYPHPDLSSLRILDNMANVRRITRQQQIFWPEFSWETEPNNPDSRCFQRFAHDISSIGYDDTGRIWSIICPQQGACLHDLACFNVEVTVTGQRGWVNEEDPKKNNLAADMSVEGKVWFSPSSLEKSWVRPILHLFNRHGLPFPFNKENAIQIRTHKVCEPNQPIFPVLHGLSPRFEAPDFARHPQAWANAHIDVEIGHIISMNNHAVDEFNSKIIDLFNRSTGNMLLAGNVLSWNLWFLKPEGVNTQRWKDHAQEWRESIDAEHGPQSTKPFYANHEPLNIKHTWTDTWHEIIDIGTSIEALLLN</sequence>
<dbReference type="Proteomes" id="UP000615026">
    <property type="component" value="Unassembled WGS sequence"/>
</dbReference>
<organism evidence="1 2">
    <name type="scientific">Leptolyngbya cf. ectocarpi LEGE 11479</name>
    <dbReference type="NCBI Taxonomy" id="1828722"/>
    <lineage>
        <taxon>Bacteria</taxon>
        <taxon>Bacillati</taxon>
        <taxon>Cyanobacteriota</taxon>
        <taxon>Cyanophyceae</taxon>
        <taxon>Leptolyngbyales</taxon>
        <taxon>Leptolyngbyaceae</taxon>
        <taxon>Leptolyngbya group</taxon>
        <taxon>Leptolyngbya</taxon>
    </lineage>
</organism>
<accession>A0A928ZTZ3</accession>
<evidence type="ECO:0000313" key="2">
    <source>
        <dbReference type="Proteomes" id="UP000615026"/>
    </source>
</evidence>
<dbReference type="EMBL" id="JADEXP010000094">
    <property type="protein sequence ID" value="MBE9067413.1"/>
    <property type="molecule type" value="Genomic_DNA"/>
</dbReference>
<comment type="caution">
    <text evidence="1">The sequence shown here is derived from an EMBL/GenBank/DDBJ whole genome shotgun (WGS) entry which is preliminary data.</text>
</comment>
<dbReference type="RefSeq" id="WP_193993378.1">
    <property type="nucleotide sequence ID" value="NZ_JADEXP010000094.1"/>
</dbReference>